<accession>A0AA88DG96</accession>
<sequence length="161" mass="18140">MPATTPNRPTNPPQHADYRAIIGQHAQPPLSPSQHAGHRAPTRAVTGGEEEREREERECGGEEERQREERTNPTQHVGHRTVTGQFAQPPHPPSQHAGHHAPTRAVTGQHAQPPLHPPQHASHRATTHTVTDGEEKREREEKECVAVKKRESDEFFSFFRK</sequence>
<organism evidence="2 3">
    <name type="scientific">Ficus carica</name>
    <name type="common">Common fig</name>
    <dbReference type="NCBI Taxonomy" id="3494"/>
    <lineage>
        <taxon>Eukaryota</taxon>
        <taxon>Viridiplantae</taxon>
        <taxon>Streptophyta</taxon>
        <taxon>Embryophyta</taxon>
        <taxon>Tracheophyta</taxon>
        <taxon>Spermatophyta</taxon>
        <taxon>Magnoliopsida</taxon>
        <taxon>eudicotyledons</taxon>
        <taxon>Gunneridae</taxon>
        <taxon>Pentapetalae</taxon>
        <taxon>rosids</taxon>
        <taxon>fabids</taxon>
        <taxon>Rosales</taxon>
        <taxon>Moraceae</taxon>
        <taxon>Ficeae</taxon>
        <taxon>Ficus</taxon>
    </lineage>
</organism>
<dbReference type="AlphaFoldDB" id="A0AA88DG96"/>
<keyword evidence="3" id="KW-1185">Reference proteome</keyword>
<feature type="compositionally biased region" description="Basic and acidic residues" evidence="1">
    <location>
        <begin position="131"/>
        <end position="143"/>
    </location>
</feature>
<protein>
    <submittedName>
        <fullName evidence="2">Uncharacterized protein</fullName>
    </submittedName>
</protein>
<feature type="region of interest" description="Disordered" evidence="1">
    <location>
        <begin position="1"/>
        <end position="143"/>
    </location>
</feature>
<reference evidence="2" key="1">
    <citation type="submission" date="2023-07" db="EMBL/GenBank/DDBJ databases">
        <title>draft genome sequence of fig (Ficus carica).</title>
        <authorList>
            <person name="Takahashi T."/>
            <person name="Nishimura K."/>
        </authorList>
    </citation>
    <scope>NUCLEOTIDE SEQUENCE</scope>
</reference>
<dbReference type="EMBL" id="BTGU01000051">
    <property type="protein sequence ID" value="GMN54342.1"/>
    <property type="molecule type" value="Genomic_DNA"/>
</dbReference>
<evidence type="ECO:0000313" key="3">
    <source>
        <dbReference type="Proteomes" id="UP001187192"/>
    </source>
</evidence>
<dbReference type="Proteomes" id="UP001187192">
    <property type="component" value="Unassembled WGS sequence"/>
</dbReference>
<name>A0AA88DG96_FICCA</name>
<comment type="caution">
    <text evidence="2">The sequence shown here is derived from an EMBL/GenBank/DDBJ whole genome shotgun (WGS) entry which is preliminary data.</text>
</comment>
<feature type="compositionally biased region" description="Basic and acidic residues" evidence="1">
    <location>
        <begin position="49"/>
        <end position="71"/>
    </location>
</feature>
<dbReference type="Gramene" id="FCD_00030040-RA">
    <property type="protein sequence ID" value="FCD_00030040-RA:cds"/>
    <property type="gene ID" value="FCD_00030040"/>
</dbReference>
<evidence type="ECO:0000256" key="1">
    <source>
        <dbReference type="SAM" id="MobiDB-lite"/>
    </source>
</evidence>
<proteinExistence type="predicted"/>
<gene>
    <name evidence="2" type="ORF">TIFTF001_023474</name>
</gene>
<evidence type="ECO:0000313" key="2">
    <source>
        <dbReference type="EMBL" id="GMN54342.1"/>
    </source>
</evidence>